<accession>A0A0A9FTK5</accession>
<sequence length="28" mass="3184">MGTTNEGDSNSAEGWWAEEAKLKFGRRR</sequence>
<reference evidence="1" key="2">
    <citation type="journal article" date="2015" name="Data Brief">
        <title>Shoot transcriptome of the giant reed, Arundo donax.</title>
        <authorList>
            <person name="Barrero R.A."/>
            <person name="Guerrero F.D."/>
            <person name="Moolhuijzen P."/>
            <person name="Goolsby J.A."/>
            <person name="Tidwell J."/>
            <person name="Bellgard S.E."/>
            <person name="Bellgard M.I."/>
        </authorList>
    </citation>
    <scope>NUCLEOTIDE SEQUENCE</scope>
    <source>
        <tissue evidence="1">Shoot tissue taken approximately 20 cm above the soil surface</tissue>
    </source>
</reference>
<proteinExistence type="predicted"/>
<dbReference type="AlphaFoldDB" id="A0A0A9FTK5"/>
<evidence type="ECO:0000313" key="1">
    <source>
        <dbReference type="EMBL" id="JAE11628.1"/>
    </source>
</evidence>
<reference evidence="1" key="1">
    <citation type="submission" date="2014-09" db="EMBL/GenBank/DDBJ databases">
        <authorList>
            <person name="Magalhaes I.L.F."/>
            <person name="Oliveira U."/>
            <person name="Santos F.R."/>
            <person name="Vidigal T.H.D.A."/>
            <person name="Brescovit A.D."/>
            <person name="Santos A.J."/>
        </authorList>
    </citation>
    <scope>NUCLEOTIDE SEQUENCE</scope>
    <source>
        <tissue evidence="1">Shoot tissue taken approximately 20 cm above the soil surface</tissue>
    </source>
</reference>
<protein>
    <submittedName>
        <fullName evidence="1">Uncharacterized protein</fullName>
    </submittedName>
</protein>
<organism evidence="1">
    <name type="scientific">Arundo donax</name>
    <name type="common">Giant reed</name>
    <name type="synonym">Donax arundinaceus</name>
    <dbReference type="NCBI Taxonomy" id="35708"/>
    <lineage>
        <taxon>Eukaryota</taxon>
        <taxon>Viridiplantae</taxon>
        <taxon>Streptophyta</taxon>
        <taxon>Embryophyta</taxon>
        <taxon>Tracheophyta</taxon>
        <taxon>Spermatophyta</taxon>
        <taxon>Magnoliopsida</taxon>
        <taxon>Liliopsida</taxon>
        <taxon>Poales</taxon>
        <taxon>Poaceae</taxon>
        <taxon>PACMAD clade</taxon>
        <taxon>Arundinoideae</taxon>
        <taxon>Arundineae</taxon>
        <taxon>Arundo</taxon>
    </lineage>
</organism>
<name>A0A0A9FTK5_ARUDO</name>
<dbReference type="EMBL" id="GBRH01186268">
    <property type="protein sequence ID" value="JAE11628.1"/>
    <property type="molecule type" value="Transcribed_RNA"/>
</dbReference>